<feature type="transmembrane region" description="Helical" evidence="1">
    <location>
        <begin position="57"/>
        <end position="80"/>
    </location>
</feature>
<dbReference type="Proteomes" id="UP000011669">
    <property type="component" value="Unassembled WGS sequence"/>
</dbReference>
<organism evidence="3 4">
    <name type="scientific">Halococcus saccharolyticus DSM 5350</name>
    <dbReference type="NCBI Taxonomy" id="1227455"/>
    <lineage>
        <taxon>Archaea</taxon>
        <taxon>Methanobacteriati</taxon>
        <taxon>Methanobacteriota</taxon>
        <taxon>Stenosarchaea group</taxon>
        <taxon>Halobacteria</taxon>
        <taxon>Halobacteriales</taxon>
        <taxon>Halococcaceae</taxon>
        <taxon>Halococcus</taxon>
    </lineage>
</organism>
<keyword evidence="1" id="KW-1133">Transmembrane helix</keyword>
<dbReference type="PANTHER" id="PTHR36435:SF1">
    <property type="entry name" value="CAAX AMINO TERMINAL PROTEASE FAMILY PROTEIN"/>
    <property type="match status" value="1"/>
</dbReference>
<name>M0MBI0_9EURY</name>
<dbReference type="Pfam" id="PF02517">
    <property type="entry name" value="Rce1-like"/>
    <property type="match status" value="1"/>
</dbReference>
<dbReference type="GO" id="GO:0080120">
    <property type="term" value="P:CAAX-box protein maturation"/>
    <property type="evidence" value="ECO:0007669"/>
    <property type="project" value="UniProtKB-ARBA"/>
</dbReference>
<feature type="transmembrane region" description="Helical" evidence="1">
    <location>
        <begin position="20"/>
        <end position="45"/>
    </location>
</feature>
<keyword evidence="1" id="KW-0472">Membrane</keyword>
<evidence type="ECO:0000313" key="3">
    <source>
        <dbReference type="EMBL" id="EMA43132.1"/>
    </source>
</evidence>
<dbReference type="InterPro" id="IPR003675">
    <property type="entry name" value="Rce1/LyrA-like_dom"/>
</dbReference>
<feature type="transmembrane region" description="Helical" evidence="1">
    <location>
        <begin position="138"/>
        <end position="159"/>
    </location>
</feature>
<dbReference type="InterPro" id="IPR052710">
    <property type="entry name" value="CAAX_protease"/>
</dbReference>
<keyword evidence="4" id="KW-1185">Reference proteome</keyword>
<keyword evidence="1" id="KW-0812">Transmembrane</keyword>
<comment type="caution">
    <text evidence="3">The sequence shown here is derived from an EMBL/GenBank/DDBJ whole genome shotgun (WGS) entry which is preliminary data.</text>
</comment>
<feature type="domain" description="CAAX prenyl protease 2/Lysostaphin resistance protein A-like" evidence="2">
    <location>
        <begin position="140"/>
        <end position="236"/>
    </location>
</feature>
<sequence length="254" mass="25884">MASDHRESAGVDGRSALLDLLSAIAVVALAILLGGLVASIALAALDALGIAGRDSTIAYVVSSIAQFVGFGIAVAAYLSLADAWSVLRARALDLASVGWIVAGVVILLIVSTGVGAILSQFGIVPATNQVIAMGQQNPVVFLYMIPITLLFVAPFEELVFRGAAQGLLRRAFGPVIAIAIASALFGAVHLIALIGGGTGQLAYVVVAALLGVILGGIYERTKNLVVPIVVHGLYNATLFAIQWVDATGSATGLL</sequence>
<dbReference type="EMBL" id="AOMD01000030">
    <property type="protein sequence ID" value="EMA43132.1"/>
    <property type="molecule type" value="Genomic_DNA"/>
</dbReference>
<dbReference type="PATRIC" id="fig|1227455.4.peg.2882"/>
<protein>
    <submittedName>
        <fullName evidence="3">Metal-dependent membrane protease</fullName>
    </submittedName>
</protein>
<dbReference type="InParanoid" id="M0MBI0"/>
<gene>
    <name evidence="3" type="ORF">C449_14177</name>
</gene>
<feature type="transmembrane region" description="Helical" evidence="1">
    <location>
        <begin position="224"/>
        <end position="244"/>
    </location>
</feature>
<dbReference type="STRING" id="1227455.C449_14177"/>
<dbReference type="PANTHER" id="PTHR36435">
    <property type="entry name" value="SLR1288 PROTEIN"/>
    <property type="match status" value="1"/>
</dbReference>
<accession>M0MBI0</accession>
<dbReference type="GO" id="GO:0004175">
    <property type="term" value="F:endopeptidase activity"/>
    <property type="evidence" value="ECO:0007669"/>
    <property type="project" value="UniProtKB-ARBA"/>
</dbReference>
<evidence type="ECO:0000259" key="2">
    <source>
        <dbReference type="Pfam" id="PF02517"/>
    </source>
</evidence>
<evidence type="ECO:0000313" key="4">
    <source>
        <dbReference type="Proteomes" id="UP000011669"/>
    </source>
</evidence>
<dbReference type="RefSeq" id="WP_006078692.1">
    <property type="nucleotide sequence ID" value="NZ_AOMD01000030.1"/>
</dbReference>
<dbReference type="AlphaFoldDB" id="M0MBI0"/>
<feature type="transmembrane region" description="Helical" evidence="1">
    <location>
        <begin position="171"/>
        <end position="194"/>
    </location>
</feature>
<evidence type="ECO:0000256" key="1">
    <source>
        <dbReference type="SAM" id="Phobius"/>
    </source>
</evidence>
<keyword evidence="3" id="KW-0645">Protease</keyword>
<dbReference type="OrthoDB" id="275779at2157"/>
<proteinExistence type="predicted"/>
<keyword evidence="3" id="KW-0378">Hydrolase</keyword>
<feature type="transmembrane region" description="Helical" evidence="1">
    <location>
        <begin position="92"/>
        <end position="118"/>
    </location>
</feature>
<dbReference type="GO" id="GO:0006508">
    <property type="term" value="P:proteolysis"/>
    <property type="evidence" value="ECO:0007669"/>
    <property type="project" value="UniProtKB-KW"/>
</dbReference>
<reference evidence="3 4" key="1">
    <citation type="journal article" date="2014" name="PLoS Genet.">
        <title>Phylogenetically driven sequencing of extremely halophilic archaea reveals strategies for static and dynamic osmo-response.</title>
        <authorList>
            <person name="Becker E.A."/>
            <person name="Seitzer P.M."/>
            <person name="Tritt A."/>
            <person name="Larsen D."/>
            <person name="Krusor M."/>
            <person name="Yao A.I."/>
            <person name="Wu D."/>
            <person name="Madern D."/>
            <person name="Eisen J.A."/>
            <person name="Darling A.E."/>
            <person name="Facciotti M.T."/>
        </authorList>
    </citation>
    <scope>NUCLEOTIDE SEQUENCE [LARGE SCALE GENOMIC DNA]</scope>
    <source>
        <strain evidence="3 4">DSM 5350</strain>
    </source>
</reference>
<feature type="transmembrane region" description="Helical" evidence="1">
    <location>
        <begin position="200"/>
        <end position="217"/>
    </location>
</feature>